<dbReference type="Gene3D" id="3.40.50.10600">
    <property type="entry name" value="SpoIIaa-like domains"/>
    <property type="match status" value="1"/>
</dbReference>
<keyword evidence="2" id="KW-1185">Reference proteome</keyword>
<organism evidence="1 2">
    <name type="scientific">Tropicibacter naphthalenivorans</name>
    <dbReference type="NCBI Taxonomy" id="441103"/>
    <lineage>
        <taxon>Bacteria</taxon>
        <taxon>Pseudomonadati</taxon>
        <taxon>Pseudomonadota</taxon>
        <taxon>Alphaproteobacteria</taxon>
        <taxon>Rhodobacterales</taxon>
        <taxon>Roseobacteraceae</taxon>
        <taxon>Tropicibacter</taxon>
    </lineage>
</organism>
<dbReference type="STRING" id="441103.TRN7648_02119"/>
<proteinExistence type="predicted"/>
<dbReference type="AlphaFoldDB" id="A0A0P1GBE5"/>
<sequence length="124" mass="13727">MTLRYAEYPEDRIVEFTVSGRVSQEDYDAVLGSLHAFIDRHGGARILEVSKQLDEIAPSLLTPEIQTEGWGMPQVSHVAVVSDSGWFSPVVRAAGGQAGTRLRLFQLDELDSARSWLQDPFSHG</sequence>
<accession>A0A0P1GBE5</accession>
<evidence type="ECO:0000313" key="2">
    <source>
        <dbReference type="Proteomes" id="UP000054935"/>
    </source>
</evidence>
<dbReference type="SUPFAM" id="SSF52091">
    <property type="entry name" value="SpoIIaa-like"/>
    <property type="match status" value="1"/>
</dbReference>
<dbReference type="InterPro" id="IPR038396">
    <property type="entry name" value="SpoIIAA-like_sf"/>
</dbReference>
<gene>
    <name evidence="1" type="ORF">TRN7648_02119</name>
</gene>
<dbReference type="InterPro" id="IPR036513">
    <property type="entry name" value="STAS_dom_sf"/>
</dbReference>
<protein>
    <recommendedName>
        <fullName evidence="3">STAS/SEC14 domain-containing protein</fullName>
    </recommendedName>
</protein>
<evidence type="ECO:0008006" key="3">
    <source>
        <dbReference type="Google" id="ProtNLM"/>
    </source>
</evidence>
<evidence type="ECO:0000313" key="1">
    <source>
        <dbReference type="EMBL" id="CUH78702.1"/>
    </source>
</evidence>
<dbReference type="Proteomes" id="UP000054935">
    <property type="component" value="Unassembled WGS sequence"/>
</dbReference>
<dbReference type="Pfam" id="PF11964">
    <property type="entry name" value="SpoIIAA-like"/>
    <property type="match status" value="1"/>
</dbReference>
<dbReference type="EMBL" id="CYSE01000003">
    <property type="protein sequence ID" value="CUH78702.1"/>
    <property type="molecule type" value="Genomic_DNA"/>
</dbReference>
<reference evidence="1 2" key="1">
    <citation type="submission" date="2015-09" db="EMBL/GenBank/DDBJ databases">
        <authorList>
            <consortium name="Swine Surveillance"/>
        </authorList>
    </citation>
    <scope>NUCLEOTIDE SEQUENCE [LARGE SCALE GENOMIC DNA]</scope>
    <source>
        <strain evidence="1 2">CECT 7648</strain>
    </source>
</reference>
<dbReference type="RefSeq" id="WP_058247609.1">
    <property type="nucleotide sequence ID" value="NZ_CYSE01000003.1"/>
</dbReference>
<name>A0A0P1GBE5_9RHOB</name>
<dbReference type="InterPro" id="IPR021866">
    <property type="entry name" value="SpoIIAA-like"/>
</dbReference>